<dbReference type="Proteomes" id="UP000295710">
    <property type="component" value="Unassembled WGS sequence"/>
</dbReference>
<dbReference type="Pfam" id="PF05016">
    <property type="entry name" value="ParE_toxin"/>
    <property type="match status" value="1"/>
</dbReference>
<keyword evidence="3" id="KW-1185">Reference proteome</keyword>
<organism evidence="2 3">
    <name type="scientific">Extibacter muris</name>
    <dbReference type="NCBI Taxonomy" id="1796622"/>
    <lineage>
        <taxon>Bacteria</taxon>
        <taxon>Bacillati</taxon>
        <taxon>Bacillota</taxon>
        <taxon>Clostridia</taxon>
        <taxon>Lachnospirales</taxon>
        <taxon>Lachnospiraceae</taxon>
        <taxon>Extibacter</taxon>
    </lineage>
</organism>
<dbReference type="Gene3D" id="3.30.2310.20">
    <property type="entry name" value="RelE-like"/>
    <property type="match status" value="1"/>
</dbReference>
<dbReference type="EMBL" id="SMMX01000003">
    <property type="protein sequence ID" value="TDA22727.1"/>
    <property type="molecule type" value="Genomic_DNA"/>
</dbReference>
<accession>A0A4R4FGF2</accession>
<proteinExistence type="predicted"/>
<evidence type="ECO:0000313" key="2">
    <source>
        <dbReference type="EMBL" id="TDA22727.1"/>
    </source>
</evidence>
<name>A0A4R4FGF2_9FIRM</name>
<evidence type="ECO:0000256" key="1">
    <source>
        <dbReference type="ARBA" id="ARBA00022649"/>
    </source>
</evidence>
<sequence>MKRYTVEITNEALADMEQLYNHIAYVLQAPENAINQYNRIADVILTLDTLAERNHIMESEPERRREMRRLLVDNYSVFYVIKGDKVIVTDVLYNASYIESQLRK</sequence>
<protein>
    <submittedName>
        <fullName evidence="2">Type II toxin-antitoxin system RelE/ParE family toxin</fullName>
    </submittedName>
</protein>
<reference evidence="2 3" key="1">
    <citation type="journal article" date="2016" name="Nat. Microbiol.">
        <title>The Mouse Intestinal Bacterial Collection (miBC) provides host-specific insight into cultured diversity and functional potential of the gut microbiota.</title>
        <authorList>
            <person name="Lagkouvardos I."/>
            <person name="Pukall R."/>
            <person name="Abt B."/>
            <person name="Foesel B.U."/>
            <person name="Meier-Kolthoff J.P."/>
            <person name="Kumar N."/>
            <person name="Bresciani A."/>
            <person name="Martinez I."/>
            <person name="Just S."/>
            <person name="Ziegler C."/>
            <person name="Brugiroux S."/>
            <person name="Garzetti D."/>
            <person name="Wenning M."/>
            <person name="Bui T.P."/>
            <person name="Wang J."/>
            <person name="Hugenholtz F."/>
            <person name="Plugge C.M."/>
            <person name="Peterson D.A."/>
            <person name="Hornef M.W."/>
            <person name="Baines J.F."/>
            <person name="Smidt H."/>
            <person name="Walter J."/>
            <person name="Kristiansen K."/>
            <person name="Nielsen H.B."/>
            <person name="Haller D."/>
            <person name="Overmann J."/>
            <person name="Stecher B."/>
            <person name="Clavel T."/>
        </authorList>
    </citation>
    <scope>NUCLEOTIDE SEQUENCE [LARGE SCALE GENOMIC DNA]</scope>
    <source>
        <strain evidence="2 3">DSM 28560</strain>
    </source>
</reference>
<comment type="caution">
    <text evidence="2">The sequence shown here is derived from an EMBL/GenBank/DDBJ whole genome shotgun (WGS) entry which is preliminary data.</text>
</comment>
<dbReference type="InterPro" id="IPR007712">
    <property type="entry name" value="RelE/ParE_toxin"/>
</dbReference>
<gene>
    <name evidence="2" type="ORF">E1963_04880</name>
</gene>
<keyword evidence="1" id="KW-1277">Toxin-antitoxin system</keyword>
<dbReference type="AlphaFoldDB" id="A0A4R4FGF2"/>
<evidence type="ECO:0000313" key="3">
    <source>
        <dbReference type="Proteomes" id="UP000295710"/>
    </source>
</evidence>
<dbReference type="InterPro" id="IPR035093">
    <property type="entry name" value="RelE/ParE_toxin_dom_sf"/>
</dbReference>
<dbReference type="RefSeq" id="WP_132275898.1">
    <property type="nucleotide sequence ID" value="NZ_JAOBST010000005.1"/>
</dbReference>